<evidence type="ECO:0000256" key="2">
    <source>
        <dbReference type="SAM" id="MobiDB-lite"/>
    </source>
</evidence>
<dbReference type="Gene3D" id="4.10.60.10">
    <property type="entry name" value="Zinc finger, CCHC-type"/>
    <property type="match status" value="1"/>
</dbReference>
<dbReference type="GO" id="GO:0003676">
    <property type="term" value="F:nucleic acid binding"/>
    <property type="evidence" value="ECO:0007669"/>
    <property type="project" value="InterPro"/>
</dbReference>
<dbReference type="InterPro" id="IPR036875">
    <property type="entry name" value="Znf_CCHC_sf"/>
</dbReference>
<feature type="domain" description="CCHC-type" evidence="3">
    <location>
        <begin position="457"/>
        <end position="472"/>
    </location>
</feature>
<dbReference type="PROSITE" id="PS50158">
    <property type="entry name" value="ZF_CCHC"/>
    <property type="match status" value="1"/>
</dbReference>
<dbReference type="GO" id="GO:0008270">
    <property type="term" value="F:zinc ion binding"/>
    <property type="evidence" value="ECO:0007669"/>
    <property type="project" value="UniProtKB-KW"/>
</dbReference>
<keyword evidence="5" id="KW-1185">Reference proteome</keyword>
<evidence type="ECO:0000313" key="4">
    <source>
        <dbReference type="EMBL" id="CAE7602013.1"/>
    </source>
</evidence>
<feature type="compositionally biased region" description="Low complexity" evidence="2">
    <location>
        <begin position="184"/>
        <end position="198"/>
    </location>
</feature>
<feature type="compositionally biased region" description="Polar residues" evidence="2">
    <location>
        <begin position="206"/>
        <end position="220"/>
    </location>
</feature>
<dbReference type="EMBL" id="CAJNJA010028429">
    <property type="protein sequence ID" value="CAE7602013.1"/>
    <property type="molecule type" value="Genomic_DNA"/>
</dbReference>
<name>A0A812V7X1_9DINO</name>
<feature type="region of interest" description="Disordered" evidence="2">
    <location>
        <begin position="150"/>
        <end position="231"/>
    </location>
</feature>
<proteinExistence type="predicted"/>
<evidence type="ECO:0000256" key="1">
    <source>
        <dbReference type="PROSITE-ProRule" id="PRU00047"/>
    </source>
</evidence>
<feature type="compositionally biased region" description="Gly residues" evidence="2">
    <location>
        <begin position="422"/>
        <end position="439"/>
    </location>
</feature>
<feature type="compositionally biased region" description="Low complexity" evidence="2">
    <location>
        <begin position="440"/>
        <end position="450"/>
    </location>
</feature>
<sequence>PLRAVDWETFASSSMTSDGVARSKDGVPQWNGDPSLFQAYEEESLLWVETQAYHKRHVCVPKLKAELTGPAKRLVLGQDPGWGAHAEGARALMNFLRQKLGRPQLPELSELLMKYFRGTKRKPHESANDYVTRKCEAYVRAQQAMLRVTQDQKGASVPRGDTAVATPTTSGWNNWGDRRRSWDSAASATTAEEQSTATPGDDEVEQGSQAAAPTAETTGQGQDGGSPWTTTWPNRSWYGQYWSDYGYGYDNWYSRDWGQSWNSRTAWASESEATSTPAAMPELIPQFLQGWFLLQDSGLSIQERNLVQTALRGNYELQNVAAELRAQWPDSELQKRDRQPRGHGYLGEVTEEDEDEEAYAAEYDRAELQNQGMTEEGLVIMDEAETSAQAAMAAIQQGRRTLKEARARQSEVRLSRRYYQTGSGGVGGRGGKGGRGRGGSAPSSSGGTSRSDADITCFRCGKKGHRTATCPEKDKAEAHQAEESAPFVCYANQSMEPQAQLVEEIHKFGGTAVVSTRKLELQQQLQTLMSENGQDPDAGPATMVSDYQKMTQEMTRASQRKSGLVTYMKEQLRLNVNENHTMQQLTNQAMNKVYDLAVADATDPVGFGVNGSLSYAEVKQKEPEYCRWVLQTSREGQANPRLHRLAQWLAKTSDDPEPTIQATAWKGRREGYQKTVMKSGASASSARSEGSTAAMQHEMMAAIQALRNEVAELQSDRRGSRPRRVNHKDEDMETHGSFEKVDIMPKK</sequence>
<evidence type="ECO:0000259" key="3">
    <source>
        <dbReference type="PROSITE" id="PS50158"/>
    </source>
</evidence>
<dbReference type="SMART" id="SM00343">
    <property type="entry name" value="ZnF_C2HC"/>
    <property type="match status" value="1"/>
</dbReference>
<dbReference type="SUPFAM" id="SSF57756">
    <property type="entry name" value="Retrovirus zinc finger-like domains"/>
    <property type="match status" value="1"/>
</dbReference>
<dbReference type="AlphaFoldDB" id="A0A812V7X1"/>
<feature type="region of interest" description="Disordered" evidence="2">
    <location>
        <begin position="331"/>
        <end position="357"/>
    </location>
</feature>
<evidence type="ECO:0000313" key="5">
    <source>
        <dbReference type="Proteomes" id="UP000601435"/>
    </source>
</evidence>
<dbReference type="Proteomes" id="UP000601435">
    <property type="component" value="Unassembled WGS sequence"/>
</dbReference>
<feature type="region of interest" description="Disordered" evidence="2">
    <location>
        <begin position="402"/>
        <end position="454"/>
    </location>
</feature>
<feature type="non-terminal residue" evidence="4">
    <location>
        <position position="1"/>
    </location>
</feature>
<organism evidence="4 5">
    <name type="scientific">Symbiodinium necroappetens</name>
    <dbReference type="NCBI Taxonomy" id="1628268"/>
    <lineage>
        <taxon>Eukaryota</taxon>
        <taxon>Sar</taxon>
        <taxon>Alveolata</taxon>
        <taxon>Dinophyceae</taxon>
        <taxon>Suessiales</taxon>
        <taxon>Symbiodiniaceae</taxon>
        <taxon>Symbiodinium</taxon>
    </lineage>
</organism>
<reference evidence="4" key="1">
    <citation type="submission" date="2021-02" db="EMBL/GenBank/DDBJ databases">
        <authorList>
            <person name="Dougan E. K."/>
            <person name="Rhodes N."/>
            <person name="Thang M."/>
            <person name="Chan C."/>
        </authorList>
    </citation>
    <scope>NUCLEOTIDE SEQUENCE</scope>
</reference>
<keyword evidence="1" id="KW-0479">Metal-binding</keyword>
<dbReference type="InterPro" id="IPR001878">
    <property type="entry name" value="Znf_CCHC"/>
</dbReference>
<feature type="region of interest" description="Disordered" evidence="2">
    <location>
        <begin position="712"/>
        <end position="747"/>
    </location>
</feature>
<feature type="compositionally biased region" description="Basic and acidic residues" evidence="2">
    <location>
        <begin position="402"/>
        <end position="414"/>
    </location>
</feature>
<gene>
    <name evidence="4" type="ORF">SNEC2469_LOCUS17238</name>
</gene>
<protein>
    <recommendedName>
        <fullName evidence="3">CCHC-type domain-containing protein</fullName>
    </recommendedName>
</protein>
<feature type="compositionally biased region" description="Basic and acidic residues" evidence="2">
    <location>
        <begin position="727"/>
        <end position="747"/>
    </location>
</feature>
<keyword evidence="1" id="KW-0863">Zinc-finger</keyword>
<dbReference type="OrthoDB" id="418755at2759"/>
<keyword evidence="1" id="KW-0862">Zinc</keyword>
<comment type="caution">
    <text evidence="4">The sequence shown here is derived from an EMBL/GenBank/DDBJ whole genome shotgun (WGS) entry which is preliminary data.</text>
</comment>
<accession>A0A812V7X1</accession>